<proteinExistence type="predicted"/>
<sequence>MTAPQDGTAVARRQRTDARRNRERLVEAAREAYAEAGPEASLNEIARRAGVGPGTLYRHFPTRTELLTAVLRNRIETLCTRAVTLQEAAAAAAVHTAADDALAEWLRAFLAHARVNQGLGGALMLEEPAALGIDCHQLILDAAAGMLTLAQRQGTARTDVSPADLLRLVTGIALSTARGDDLEEPDRLLGLVLDAVRRPDRRA</sequence>
<reference evidence="7 8" key="1">
    <citation type="submission" date="2021-10" db="EMBL/GenBank/DDBJ databases">
        <title>Streptomyces gossypii sp. nov., isolated from soil collected from cotton field.</title>
        <authorList>
            <person name="Ge X."/>
            <person name="Chen X."/>
            <person name="Liu W."/>
        </authorList>
    </citation>
    <scope>NUCLEOTIDE SEQUENCE [LARGE SCALE GENOMIC DNA]</scope>
    <source>
        <strain evidence="7 8">N2-109</strain>
    </source>
</reference>
<accession>A0ABT2JQL6</accession>
<evidence type="ECO:0000256" key="5">
    <source>
        <dbReference type="SAM" id="MobiDB-lite"/>
    </source>
</evidence>
<feature type="DNA-binding region" description="H-T-H motif" evidence="4">
    <location>
        <begin position="41"/>
        <end position="60"/>
    </location>
</feature>
<dbReference type="Pfam" id="PF21597">
    <property type="entry name" value="TetR_C_43"/>
    <property type="match status" value="1"/>
</dbReference>
<dbReference type="InterPro" id="IPR009057">
    <property type="entry name" value="Homeodomain-like_sf"/>
</dbReference>
<evidence type="ECO:0000259" key="6">
    <source>
        <dbReference type="PROSITE" id="PS50977"/>
    </source>
</evidence>
<comment type="caution">
    <text evidence="7">The sequence shown here is derived from an EMBL/GenBank/DDBJ whole genome shotgun (WGS) entry which is preliminary data.</text>
</comment>
<dbReference type="InterPro" id="IPR050109">
    <property type="entry name" value="HTH-type_TetR-like_transc_reg"/>
</dbReference>
<feature type="region of interest" description="Disordered" evidence="5">
    <location>
        <begin position="1"/>
        <end position="22"/>
    </location>
</feature>
<keyword evidence="3" id="KW-0804">Transcription</keyword>
<dbReference type="PRINTS" id="PR00455">
    <property type="entry name" value="HTHTETR"/>
</dbReference>
<dbReference type="InterPro" id="IPR049445">
    <property type="entry name" value="TetR_SbtR-like_C"/>
</dbReference>
<protein>
    <submittedName>
        <fullName evidence="7">TetR/AcrR family transcriptional regulator</fullName>
    </submittedName>
</protein>
<dbReference type="PANTHER" id="PTHR30055">
    <property type="entry name" value="HTH-TYPE TRANSCRIPTIONAL REGULATOR RUTR"/>
    <property type="match status" value="1"/>
</dbReference>
<evidence type="ECO:0000256" key="4">
    <source>
        <dbReference type="PROSITE-ProRule" id="PRU00335"/>
    </source>
</evidence>
<organism evidence="7 8">
    <name type="scientific">Streptomyces gossypii</name>
    <dbReference type="NCBI Taxonomy" id="2883101"/>
    <lineage>
        <taxon>Bacteria</taxon>
        <taxon>Bacillati</taxon>
        <taxon>Actinomycetota</taxon>
        <taxon>Actinomycetes</taxon>
        <taxon>Kitasatosporales</taxon>
        <taxon>Streptomycetaceae</taxon>
        <taxon>Streptomyces</taxon>
    </lineage>
</organism>
<name>A0ABT2JQL6_9ACTN</name>
<keyword evidence="1" id="KW-0805">Transcription regulation</keyword>
<dbReference type="PANTHER" id="PTHR30055:SF234">
    <property type="entry name" value="HTH-TYPE TRANSCRIPTIONAL REGULATOR BETI"/>
    <property type="match status" value="1"/>
</dbReference>
<gene>
    <name evidence="7" type="ORF">LHJ74_09660</name>
</gene>
<evidence type="ECO:0000256" key="3">
    <source>
        <dbReference type="ARBA" id="ARBA00023163"/>
    </source>
</evidence>
<feature type="domain" description="HTH tetR-type" evidence="6">
    <location>
        <begin position="19"/>
        <end position="78"/>
    </location>
</feature>
<dbReference type="RefSeq" id="WP_260217483.1">
    <property type="nucleotide sequence ID" value="NZ_JAJAGO010000004.1"/>
</dbReference>
<dbReference type="SUPFAM" id="SSF46689">
    <property type="entry name" value="Homeodomain-like"/>
    <property type="match status" value="1"/>
</dbReference>
<evidence type="ECO:0000313" key="8">
    <source>
        <dbReference type="Proteomes" id="UP001156389"/>
    </source>
</evidence>
<dbReference type="EMBL" id="JAJAGO010000004">
    <property type="protein sequence ID" value="MCT2590175.1"/>
    <property type="molecule type" value="Genomic_DNA"/>
</dbReference>
<dbReference type="PROSITE" id="PS50977">
    <property type="entry name" value="HTH_TETR_2"/>
    <property type="match status" value="1"/>
</dbReference>
<keyword evidence="2 4" id="KW-0238">DNA-binding</keyword>
<dbReference type="InterPro" id="IPR001647">
    <property type="entry name" value="HTH_TetR"/>
</dbReference>
<evidence type="ECO:0000256" key="1">
    <source>
        <dbReference type="ARBA" id="ARBA00023015"/>
    </source>
</evidence>
<evidence type="ECO:0000313" key="7">
    <source>
        <dbReference type="EMBL" id="MCT2590175.1"/>
    </source>
</evidence>
<dbReference type="InterPro" id="IPR036271">
    <property type="entry name" value="Tet_transcr_reg_TetR-rel_C_sf"/>
</dbReference>
<evidence type="ECO:0000256" key="2">
    <source>
        <dbReference type="ARBA" id="ARBA00023125"/>
    </source>
</evidence>
<dbReference type="SUPFAM" id="SSF48498">
    <property type="entry name" value="Tetracyclin repressor-like, C-terminal domain"/>
    <property type="match status" value="1"/>
</dbReference>
<dbReference type="Proteomes" id="UP001156389">
    <property type="component" value="Unassembled WGS sequence"/>
</dbReference>
<keyword evidence="8" id="KW-1185">Reference proteome</keyword>
<dbReference type="Pfam" id="PF00440">
    <property type="entry name" value="TetR_N"/>
    <property type="match status" value="1"/>
</dbReference>
<dbReference type="Gene3D" id="1.10.357.10">
    <property type="entry name" value="Tetracycline Repressor, domain 2"/>
    <property type="match status" value="1"/>
</dbReference>